<evidence type="ECO:0000313" key="2">
    <source>
        <dbReference type="EMBL" id="KAF5378300.1"/>
    </source>
</evidence>
<feature type="region of interest" description="Disordered" evidence="1">
    <location>
        <begin position="273"/>
        <end position="416"/>
    </location>
</feature>
<dbReference type="AlphaFoldDB" id="A0A8H5H8E1"/>
<feature type="compositionally biased region" description="Basic and acidic residues" evidence="1">
    <location>
        <begin position="293"/>
        <end position="302"/>
    </location>
</feature>
<protein>
    <recommendedName>
        <fullName evidence="4">Peptidase A2 domain-containing protein</fullName>
    </recommendedName>
</protein>
<evidence type="ECO:0000256" key="1">
    <source>
        <dbReference type="SAM" id="MobiDB-lite"/>
    </source>
</evidence>
<name>A0A8H5H8E1_9AGAR</name>
<evidence type="ECO:0000313" key="3">
    <source>
        <dbReference type="Proteomes" id="UP000565441"/>
    </source>
</evidence>
<dbReference type="InterPro" id="IPR021109">
    <property type="entry name" value="Peptidase_aspartic_dom_sf"/>
</dbReference>
<organism evidence="2 3">
    <name type="scientific">Tricholomella constricta</name>
    <dbReference type="NCBI Taxonomy" id="117010"/>
    <lineage>
        <taxon>Eukaryota</taxon>
        <taxon>Fungi</taxon>
        <taxon>Dikarya</taxon>
        <taxon>Basidiomycota</taxon>
        <taxon>Agaricomycotina</taxon>
        <taxon>Agaricomycetes</taxon>
        <taxon>Agaricomycetidae</taxon>
        <taxon>Agaricales</taxon>
        <taxon>Tricholomatineae</taxon>
        <taxon>Lyophyllaceae</taxon>
        <taxon>Tricholomella</taxon>
    </lineage>
</organism>
<accession>A0A8H5H8E1</accession>
<dbReference type="PANTHER" id="PTHR15503">
    <property type="entry name" value="LDOC1 RELATED"/>
    <property type="match status" value="1"/>
</dbReference>
<dbReference type="PANTHER" id="PTHR15503:SF22">
    <property type="entry name" value="TRANSPOSON TY3-I GAG POLYPROTEIN"/>
    <property type="match status" value="1"/>
</dbReference>
<sequence length="416" mass="46021">MLIDSGATDNFMDSDMATSRGLHLEELKPPINLCLFDGELSASGKITHYTTNDVKFSDGTTQRIRFLLTKLHETAAIALGLSWLKEVNPRINWKDLCITLRRESNGKIEGSLPDLRRKKEVAPTTTGTGDQRLPSRSARSFTIEVQLEGSSTRLRALIDSGAAENFIAQSSCTKPEPLASPMTLQLFDGNPSGGGAISHHSPETIKLENGLEYKVDLLITQLHPATPLVLGLPWLRKANPDIDWREMSMTMEQGAGLAAISLSQKTQWGTVTLEEEEDVEAPKPANPLSEKQPLLRDLRDNDNDQNDTSNDIRKEEDNRPNTNKPQEEVPTPTTQSQEEVTGRKRTRKPPPPNYFPPNGPRSKFKPHPKRKSATSPTTETQEEEETNPETEGTGTRRGSRRRDVGWSGSASGARGE</sequence>
<reference evidence="2 3" key="1">
    <citation type="journal article" date="2020" name="ISME J.">
        <title>Uncovering the hidden diversity of litter-decomposition mechanisms in mushroom-forming fungi.</title>
        <authorList>
            <person name="Floudas D."/>
            <person name="Bentzer J."/>
            <person name="Ahren D."/>
            <person name="Johansson T."/>
            <person name="Persson P."/>
            <person name="Tunlid A."/>
        </authorList>
    </citation>
    <scope>NUCLEOTIDE SEQUENCE [LARGE SCALE GENOMIC DNA]</scope>
    <source>
        <strain evidence="2 3">CBS 661.87</strain>
    </source>
</reference>
<dbReference type="Gene3D" id="2.40.70.10">
    <property type="entry name" value="Acid Proteases"/>
    <property type="match status" value="2"/>
</dbReference>
<dbReference type="InterPro" id="IPR032567">
    <property type="entry name" value="RTL1-rel"/>
</dbReference>
<feature type="compositionally biased region" description="Pro residues" evidence="1">
    <location>
        <begin position="349"/>
        <end position="359"/>
    </location>
</feature>
<dbReference type="OrthoDB" id="128646at2759"/>
<dbReference type="CDD" id="cd00303">
    <property type="entry name" value="retropepsin_like"/>
    <property type="match status" value="2"/>
</dbReference>
<keyword evidence="3" id="KW-1185">Reference proteome</keyword>
<comment type="caution">
    <text evidence="2">The sequence shown here is derived from an EMBL/GenBank/DDBJ whole genome shotgun (WGS) entry which is preliminary data.</text>
</comment>
<dbReference type="Proteomes" id="UP000565441">
    <property type="component" value="Unassembled WGS sequence"/>
</dbReference>
<dbReference type="EMBL" id="JAACJP010000020">
    <property type="protein sequence ID" value="KAF5378300.1"/>
    <property type="molecule type" value="Genomic_DNA"/>
</dbReference>
<proteinExistence type="predicted"/>
<feature type="compositionally biased region" description="Basic residues" evidence="1">
    <location>
        <begin position="362"/>
        <end position="372"/>
    </location>
</feature>
<evidence type="ECO:0008006" key="4">
    <source>
        <dbReference type="Google" id="ProtNLM"/>
    </source>
</evidence>
<gene>
    <name evidence="2" type="ORF">D9615_008790</name>
</gene>
<feature type="compositionally biased region" description="Basic and acidic residues" evidence="1">
    <location>
        <begin position="310"/>
        <end position="319"/>
    </location>
</feature>